<proteinExistence type="predicted"/>
<evidence type="ECO:0000313" key="1">
    <source>
        <dbReference type="EMBL" id="MCL3999216.1"/>
    </source>
</evidence>
<evidence type="ECO:0000313" key="2">
    <source>
        <dbReference type="Proteomes" id="UP001202052"/>
    </source>
</evidence>
<comment type="caution">
    <text evidence="1">The sequence shown here is derived from an EMBL/GenBank/DDBJ whole genome shotgun (WGS) entry which is preliminary data.</text>
</comment>
<dbReference type="EMBL" id="JAMCCK010000205">
    <property type="protein sequence ID" value="MCL3999216.1"/>
    <property type="molecule type" value="Genomic_DNA"/>
</dbReference>
<gene>
    <name evidence="1" type="ORF">M4438_38015</name>
</gene>
<accession>A0ABT0P6L8</accession>
<protein>
    <submittedName>
        <fullName evidence="1">Uncharacterized protein</fullName>
    </submittedName>
</protein>
<dbReference type="Proteomes" id="UP001202052">
    <property type="component" value="Unassembled WGS sequence"/>
</dbReference>
<keyword evidence="2" id="KW-1185">Reference proteome</keyword>
<organism evidence="1 2">
    <name type="scientific">Streptomyces lavenduligriseus</name>
    <dbReference type="NCBI Taxonomy" id="67315"/>
    <lineage>
        <taxon>Bacteria</taxon>
        <taxon>Bacillati</taxon>
        <taxon>Actinomycetota</taxon>
        <taxon>Actinomycetes</taxon>
        <taxon>Kitasatosporales</taxon>
        <taxon>Streptomycetaceae</taxon>
        <taxon>Streptomyces</taxon>
    </lineage>
</organism>
<name>A0ABT0P6L8_9ACTN</name>
<sequence length="110" mass="12412">MSLDMLHLEAPPTEQDWADLSSYAPADDGFEWRDMLTEEDVAASHRYSDDVRRMLHTLPGASARLQELGELLLITTVREAMRLAVCVLRLEENGELRRTGDGYAFTTTQA</sequence>
<dbReference type="RefSeq" id="WP_249493721.1">
    <property type="nucleotide sequence ID" value="NZ_JAMCCK010000205.1"/>
</dbReference>
<reference evidence="1 2" key="1">
    <citation type="submission" date="2022-05" db="EMBL/GenBank/DDBJ databases">
        <title>Genome Resource of Streptomyces lavenduligriseus GA1-1, a Strain with Broad-Spectrum Antifungal Activity against Phytopathogenic Fungi.</title>
        <authorList>
            <person name="Qi D."/>
        </authorList>
    </citation>
    <scope>NUCLEOTIDE SEQUENCE [LARGE SCALE GENOMIC DNA]</scope>
    <source>
        <strain evidence="1 2">GA1-1</strain>
    </source>
</reference>